<proteinExistence type="predicted"/>
<accession>A0A3P6NQA5</accession>
<dbReference type="Proteomes" id="UP000267096">
    <property type="component" value="Unassembled WGS sequence"/>
</dbReference>
<evidence type="ECO:0000313" key="2">
    <source>
        <dbReference type="Proteomes" id="UP000267096"/>
    </source>
</evidence>
<keyword evidence="2" id="KW-1185">Reference proteome</keyword>
<sequence>MMHPSPYGLSGPGLNGPHLDYLGWLPMDRTVYFGRDGRNNYTLRFSSMSVPHKRTMGWLLALIPYDRDDPANVYTVEFRTPTNFDSGLKQAAVVIHRIQRVGSSYYSMIVTHSHEYYELLEGTEWVNFLGFDSENKYQYIRIRVERINRRAHYADVRIISTFNPVACRSFEQKKLLGDQEQRSPDLDVQYICVPRSHSNEDDFLMQKQRKRNRFYEDLQTYGMNACADSKVWRAIDQYDYVCVDQQRVSTIQEDNELDEFRRTTDNDCMSPFVSRGAFIGDEVCVSEEERQQIKLENAMQHSAMRYYAFFNGQDSVGA</sequence>
<dbReference type="EMBL" id="UYRR01000131">
    <property type="protein sequence ID" value="VDK17542.1"/>
    <property type="molecule type" value="Genomic_DNA"/>
</dbReference>
<protein>
    <submittedName>
        <fullName evidence="1">Uncharacterized protein</fullName>
    </submittedName>
</protein>
<organism evidence="1 2">
    <name type="scientific">Anisakis simplex</name>
    <name type="common">Herring worm</name>
    <dbReference type="NCBI Taxonomy" id="6269"/>
    <lineage>
        <taxon>Eukaryota</taxon>
        <taxon>Metazoa</taxon>
        <taxon>Ecdysozoa</taxon>
        <taxon>Nematoda</taxon>
        <taxon>Chromadorea</taxon>
        <taxon>Rhabditida</taxon>
        <taxon>Spirurina</taxon>
        <taxon>Ascaridomorpha</taxon>
        <taxon>Ascaridoidea</taxon>
        <taxon>Anisakidae</taxon>
        <taxon>Anisakis</taxon>
        <taxon>Anisakis simplex complex</taxon>
    </lineage>
</organism>
<dbReference type="OrthoDB" id="5843947at2759"/>
<evidence type="ECO:0000313" key="1">
    <source>
        <dbReference type="EMBL" id="VDK17542.1"/>
    </source>
</evidence>
<gene>
    <name evidence="1" type="ORF">ASIM_LOCUS272</name>
</gene>
<name>A0A3P6NQA5_ANISI</name>
<dbReference type="AlphaFoldDB" id="A0A3P6NQA5"/>
<reference evidence="1 2" key="1">
    <citation type="submission" date="2018-11" db="EMBL/GenBank/DDBJ databases">
        <authorList>
            <consortium name="Pathogen Informatics"/>
        </authorList>
    </citation>
    <scope>NUCLEOTIDE SEQUENCE [LARGE SCALE GENOMIC DNA]</scope>
</reference>